<evidence type="ECO:0000313" key="10">
    <source>
        <dbReference type="EMBL" id="EPR35415.1"/>
    </source>
</evidence>
<dbReference type="InterPro" id="IPR036974">
    <property type="entry name" value="PUA_sf"/>
</dbReference>
<evidence type="ECO:0000256" key="6">
    <source>
        <dbReference type="ARBA" id="ARBA00022777"/>
    </source>
</evidence>
<comment type="function">
    <text evidence="8">Catalyzes the transfer of a phosphate group to glutamate to form L-glutamate 5-phosphate.</text>
</comment>
<evidence type="ECO:0000256" key="4">
    <source>
        <dbReference type="ARBA" id="ARBA00022679"/>
    </source>
</evidence>
<dbReference type="HAMAP" id="MF_00456">
    <property type="entry name" value="ProB"/>
    <property type="match status" value="1"/>
</dbReference>
<evidence type="ECO:0000256" key="5">
    <source>
        <dbReference type="ARBA" id="ARBA00022741"/>
    </source>
</evidence>
<keyword evidence="11" id="KW-1185">Reference proteome</keyword>
<gene>
    <name evidence="8" type="primary">proB</name>
    <name evidence="10" type="ORF">dsat_2116</name>
</gene>
<dbReference type="PIRSF" id="PIRSF000729">
    <property type="entry name" value="GK"/>
    <property type="match status" value="1"/>
</dbReference>
<dbReference type="UniPathway" id="UPA00098">
    <property type="reaction ID" value="UER00359"/>
</dbReference>
<dbReference type="SUPFAM" id="SSF53633">
    <property type="entry name" value="Carbamate kinase-like"/>
    <property type="match status" value="1"/>
</dbReference>
<dbReference type="SMART" id="SM00359">
    <property type="entry name" value="PUA"/>
    <property type="match status" value="1"/>
</dbReference>
<dbReference type="InterPro" id="IPR011529">
    <property type="entry name" value="Glu_5kinase"/>
</dbReference>
<dbReference type="PANTHER" id="PTHR43654:SF1">
    <property type="entry name" value="ISOPENTENYL PHOSPHATE KINASE"/>
    <property type="match status" value="1"/>
</dbReference>
<comment type="similarity">
    <text evidence="8">Belongs to the glutamate 5-kinase family.</text>
</comment>
<evidence type="ECO:0000256" key="8">
    <source>
        <dbReference type="HAMAP-Rule" id="MF_00456"/>
    </source>
</evidence>
<dbReference type="InterPro" id="IPR041739">
    <property type="entry name" value="G5K_ProB"/>
</dbReference>
<keyword evidence="2 8" id="KW-0028">Amino-acid biosynthesis</keyword>
<dbReference type="InterPro" id="IPR002478">
    <property type="entry name" value="PUA"/>
</dbReference>
<dbReference type="GO" id="GO:0003723">
    <property type="term" value="F:RNA binding"/>
    <property type="evidence" value="ECO:0007669"/>
    <property type="project" value="InterPro"/>
</dbReference>
<dbReference type="PROSITE" id="PS50890">
    <property type="entry name" value="PUA"/>
    <property type="match status" value="1"/>
</dbReference>
<accession>S7TFP4</accession>
<feature type="binding site" evidence="8">
    <location>
        <position position="64"/>
    </location>
    <ligand>
        <name>substrate</name>
    </ligand>
</feature>
<dbReference type="GO" id="GO:0005524">
    <property type="term" value="F:ATP binding"/>
    <property type="evidence" value="ECO:0007669"/>
    <property type="project" value="UniProtKB-KW"/>
</dbReference>
<dbReference type="PANTHER" id="PTHR43654">
    <property type="entry name" value="GLUTAMATE 5-KINASE"/>
    <property type="match status" value="1"/>
</dbReference>
<evidence type="ECO:0000256" key="3">
    <source>
        <dbReference type="ARBA" id="ARBA00022650"/>
    </source>
</evidence>
<dbReference type="EMBL" id="ATHI01000004">
    <property type="protein sequence ID" value="EPR35415.1"/>
    <property type="molecule type" value="Genomic_DNA"/>
</dbReference>
<dbReference type="AlphaFoldDB" id="S7TFP4"/>
<organism evidence="10 11">
    <name type="scientific">Alkalidesulfovibrio alkalitolerans DSM 16529</name>
    <dbReference type="NCBI Taxonomy" id="1121439"/>
    <lineage>
        <taxon>Bacteria</taxon>
        <taxon>Pseudomonadati</taxon>
        <taxon>Thermodesulfobacteriota</taxon>
        <taxon>Desulfovibrionia</taxon>
        <taxon>Desulfovibrionales</taxon>
        <taxon>Desulfovibrionaceae</taxon>
        <taxon>Alkalidesulfovibrio</taxon>
    </lineage>
</organism>
<feature type="domain" description="PUA" evidence="9">
    <location>
        <begin position="294"/>
        <end position="377"/>
    </location>
</feature>
<dbReference type="eggNOG" id="COG0263">
    <property type="taxonomic scope" value="Bacteria"/>
</dbReference>
<dbReference type="Pfam" id="PF00696">
    <property type="entry name" value="AA_kinase"/>
    <property type="match status" value="1"/>
</dbReference>
<evidence type="ECO:0000259" key="9">
    <source>
        <dbReference type="SMART" id="SM00359"/>
    </source>
</evidence>
<dbReference type="Pfam" id="PF01472">
    <property type="entry name" value="PUA"/>
    <property type="match status" value="1"/>
</dbReference>
<proteinExistence type="inferred from homology"/>
<dbReference type="GO" id="GO:0055129">
    <property type="term" value="P:L-proline biosynthetic process"/>
    <property type="evidence" value="ECO:0007669"/>
    <property type="project" value="UniProtKB-UniRule"/>
</dbReference>
<protein>
    <recommendedName>
        <fullName evidence="8">Glutamate 5-kinase</fullName>
        <ecNumber evidence="8">2.7.2.11</ecNumber>
    </recommendedName>
    <alternativeName>
        <fullName evidence="8">Gamma-glutamyl kinase</fullName>
        <shortName evidence="8">GK</shortName>
    </alternativeName>
</protein>
<dbReference type="SUPFAM" id="SSF88697">
    <property type="entry name" value="PUA domain-like"/>
    <property type="match status" value="1"/>
</dbReference>
<dbReference type="FunFam" id="3.40.1160.10:FF:000006">
    <property type="entry name" value="Glutamate 5-kinase"/>
    <property type="match status" value="1"/>
</dbReference>
<evidence type="ECO:0000313" key="11">
    <source>
        <dbReference type="Proteomes" id="UP000014975"/>
    </source>
</evidence>
<feature type="binding site" evidence="8">
    <location>
        <position position="25"/>
    </location>
    <ligand>
        <name>ATP</name>
        <dbReference type="ChEBI" id="CHEBI:30616"/>
    </ligand>
</feature>
<dbReference type="Gene3D" id="3.40.1160.10">
    <property type="entry name" value="Acetylglutamate kinase-like"/>
    <property type="match status" value="2"/>
</dbReference>
<dbReference type="PATRIC" id="fig|1121439.3.peg.503"/>
<comment type="subcellular location">
    <subcellularLocation>
        <location evidence="8">Cytoplasm</location>
    </subcellularLocation>
</comment>
<dbReference type="InterPro" id="IPR036393">
    <property type="entry name" value="AceGlu_kinase-like_sf"/>
</dbReference>
<dbReference type="Gene3D" id="2.30.130.10">
    <property type="entry name" value="PUA domain"/>
    <property type="match status" value="1"/>
</dbReference>
<keyword evidence="5 8" id="KW-0547">Nucleotide-binding</keyword>
<name>S7TFP4_9BACT</name>
<comment type="caution">
    <text evidence="10">The sequence shown here is derived from an EMBL/GenBank/DDBJ whole genome shotgun (WGS) entry which is preliminary data.</text>
</comment>
<dbReference type="PRINTS" id="PR00474">
    <property type="entry name" value="GLU5KINASE"/>
</dbReference>
<comment type="catalytic activity">
    <reaction evidence="8">
        <text>L-glutamate + ATP = L-glutamyl 5-phosphate + ADP</text>
        <dbReference type="Rhea" id="RHEA:14877"/>
        <dbReference type="ChEBI" id="CHEBI:29985"/>
        <dbReference type="ChEBI" id="CHEBI:30616"/>
        <dbReference type="ChEBI" id="CHEBI:58274"/>
        <dbReference type="ChEBI" id="CHEBI:456216"/>
        <dbReference type="EC" id="2.7.2.11"/>
    </reaction>
</comment>
<dbReference type="Proteomes" id="UP000014975">
    <property type="component" value="Unassembled WGS sequence"/>
</dbReference>
<comment type="caution">
    <text evidence="8">Lacks conserved residue(s) required for the propagation of feature annotation.</text>
</comment>
<evidence type="ECO:0000256" key="1">
    <source>
        <dbReference type="ARBA" id="ARBA00022490"/>
    </source>
</evidence>
<feature type="binding site" evidence="8">
    <location>
        <position position="154"/>
    </location>
    <ligand>
        <name>substrate</name>
    </ligand>
</feature>
<keyword evidence="4 8" id="KW-0808">Transferase</keyword>
<sequence>MSDSRNDWRETKRLILSTCKRVVIKVGSAVLTSEAGLDLRVVNRLADQIAELHDAGMEVVIVTSGAVAAGRRAIIHCRDCRDEDSLPSRQAVSAIGQSRLMREYDEAFFRYGKTTAQVLLTRGDFEDRARFLNARNTLRTLLDWRVIPIINENDTVAVAELKFGDNDTLASLVLSLVDAQLFVNLTSAKGVFTENPDKNPAAKPLPVIENIAELDVEGMCDGKTCVGSGGMYSKLLAARRAAQLAVPTLIVSGLTPFALKKAFEDVDMGTLVLPAEHSVSRRKFWMAYHKQPCGQIWVDQGAATALRLRGKSLLAAGVTRVEGEFAEGCLVRILDFQGQTVGVGLSNYASKDLQGIMGLKTEDIARVLGPGLYPEVIHRDNMLLDAAL</sequence>
<comment type="pathway">
    <text evidence="8">Amino-acid biosynthesis; L-proline biosynthesis; L-glutamate 5-semialdehyde from L-glutamate: step 1/2.</text>
</comment>
<keyword evidence="6 8" id="KW-0418">Kinase</keyword>
<dbReference type="EC" id="2.7.2.11" evidence="8"/>
<evidence type="ECO:0000256" key="2">
    <source>
        <dbReference type="ARBA" id="ARBA00022605"/>
    </source>
</evidence>
<dbReference type="OrthoDB" id="9804434at2"/>
<dbReference type="CDD" id="cd21157">
    <property type="entry name" value="PUA_G5K"/>
    <property type="match status" value="1"/>
</dbReference>
<dbReference type="GO" id="GO:0005829">
    <property type="term" value="C:cytosol"/>
    <property type="evidence" value="ECO:0007669"/>
    <property type="project" value="TreeGrafter"/>
</dbReference>
<evidence type="ECO:0000256" key="7">
    <source>
        <dbReference type="ARBA" id="ARBA00022840"/>
    </source>
</evidence>
<feature type="binding site" evidence="8">
    <location>
        <begin position="228"/>
        <end position="234"/>
    </location>
    <ligand>
        <name>ATP</name>
        <dbReference type="ChEBI" id="CHEBI:30616"/>
    </ligand>
</feature>
<dbReference type="RefSeq" id="WP_020886002.1">
    <property type="nucleotide sequence ID" value="NZ_ATHI01000004.1"/>
</dbReference>
<keyword evidence="1 8" id="KW-0963">Cytoplasm</keyword>
<dbReference type="NCBIfam" id="TIGR01027">
    <property type="entry name" value="proB"/>
    <property type="match status" value="1"/>
</dbReference>
<dbReference type="GO" id="GO:0004349">
    <property type="term" value="F:glutamate 5-kinase activity"/>
    <property type="evidence" value="ECO:0007669"/>
    <property type="project" value="UniProtKB-UniRule"/>
</dbReference>
<keyword evidence="3 8" id="KW-0641">Proline biosynthesis</keyword>
<dbReference type="InterPro" id="IPR001048">
    <property type="entry name" value="Asp/Glu/Uridylate_kinase"/>
</dbReference>
<feature type="binding site" evidence="8">
    <location>
        <position position="166"/>
    </location>
    <ligand>
        <name>substrate</name>
    </ligand>
</feature>
<dbReference type="InterPro" id="IPR001057">
    <property type="entry name" value="Glu/AcGlu_kinase"/>
</dbReference>
<dbReference type="InterPro" id="IPR005715">
    <property type="entry name" value="Glu_5kinase/COase_Synthase"/>
</dbReference>
<reference evidence="10 11" key="1">
    <citation type="journal article" date="2013" name="Genome Announc.">
        <title>Draft genome sequences for three mercury-methylating, sulfate-reducing bacteria.</title>
        <authorList>
            <person name="Brown S.D."/>
            <person name="Hurt R.A.Jr."/>
            <person name="Gilmour C.C."/>
            <person name="Elias D.A."/>
        </authorList>
    </citation>
    <scope>NUCLEOTIDE SEQUENCE [LARGE SCALE GENOMIC DNA]</scope>
    <source>
        <strain evidence="10 11">DSM 16529</strain>
    </source>
</reference>
<dbReference type="CDD" id="cd04242">
    <property type="entry name" value="AAK_G5K_ProB"/>
    <property type="match status" value="1"/>
</dbReference>
<dbReference type="STRING" id="1121439.dsat_2116"/>
<keyword evidence="7 8" id="KW-0067">ATP-binding</keyword>
<dbReference type="InterPro" id="IPR015947">
    <property type="entry name" value="PUA-like_sf"/>
</dbReference>